<evidence type="ECO:0000313" key="2">
    <source>
        <dbReference type="EMBL" id="ADK82149.1"/>
    </source>
</evidence>
<feature type="compositionally biased region" description="Basic and acidic residues" evidence="1">
    <location>
        <begin position="107"/>
        <end position="120"/>
    </location>
</feature>
<dbReference type="AlphaFoldDB" id="E1R4R1"/>
<evidence type="ECO:0000313" key="3">
    <source>
        <dbReference type="Proteomes" id="UP000002318"/>
    </source>
</evidence>
<dbReference type="OrthoDB" id="358678at2"/>
<evidence type="ECO:0000256" key="1">
    <source>
        <dbReference type="SAM" id="MobiDB-lite"/>
    </source>
</evidence>
<reference evidence="2 3" key="1">
    <citation type="journal article" date="2010" name="Stand. Genomic Sci.">
        <title>Complete genome sequence of Spirochaeta smaragdinae type strain (SEBR 4228).</title>
        <authorList>
            <person name="Mavromatis K."/>
            <person name="Yasawong M."/>
            <person name="Chertkov O."/>
            <person name="Lapidus A."/>
            <person name="Lucas S."/>
            <person name="Nolan M."/>
            <person name="Del Rio T.G."/>
            <person name="Tice H."/>
            <person name="Cheng J.F."/>
            <person name="Pitluck S."/>
            <person name="Liolios K."/>
            <person name="Ivanova N."/>
            <person name="Tapia R."/>
            <person name="Han C."/>
            <person name="Bruce D."/>
            <person name="Goodwin L."/>
            <person name="Pati A."/>
            <person name="Chen A."/>
            <person name="Palaniappan K."/>
            <person name="Land M."/>
            <person name="Hauser L."/>
            <person name="Chang Y.J."/>
            <person name="Jeffries C.D."/>
            <person name="Detter J.C."/>
            <person name="Rohde M."/>
            <person name="Brambilla E."/>
            <person name="Spring S."/>
            <person name="Goker M."/>
            <person name="Sikorski J."/>
            <person name="Woyke T."/>
            <person name="Bristow J."/>
            <person name="Eisen J.A."/>
            <person name="Markowitz V."/>
            <person name="Hugenholtz P."/>
            <person name="Klenk H.P."/>
            <person name="Kyrpides N.C."/>
        </authorList>
    </citation>
    <scope>NUCLEOTIDE SEQUENCE [LARGE SCALE GENOMIC DNA]</scope>
    <source>
        <strain evidence="3">DSM 11293 / JCM 15392 / SEBR 4228</strain>
    </source>
</reference>
<dbReference type="RefSeq" id="WP_013255608.1">
    <property type="nucleotide sequence ID" value="NC_014364.1"/>
</dbReference>
<dbReference type="Proteomes" id="UP000002318">
    <property type="component" value="Chromosome"/>
</dbReference>
<protein>
    <submittedName>
        <fullName evidence="2">Uncharacterized protein</fullName>
    </submittedName>
</protein>
<accession>E1R4R1</accession>
<keyword evidence="3" id="KW-1185">Reference proteome</keyword>
<name>E1R4R1_SEDSS</name>
<gene>
    <name evidence="2" type="ordered locus">Spirs_3048</name>
</gene>
<dbReference type="STRING" id="573413.Spirs_3048"/>
<organism evidence="2 3">
    <name type="scientific">Sediminispirochaeta smaragdinae (strain DSM 11293 / JCM 15392 / SEBR 4228)</name>
    <name type="common">Spirochaeta smaragdinae</name>
    <dbReference type="NCBI Taxonomy" id="573413"/>
    <lineage>
        <taxon>Bacteria</taxon>
        <taxon>Pseudomonadati</taxon>
        <taxon>Spirochaetota</taxon>
        <taxon>Spirochaetia</taxon>
        <taxon>Spirochaetales</taxon>
        <taxon>Spirochaetaceae</taxon>
        <taxon>Sediminispirochaeta</taxon>
    </lineage>
</organism>
<feature type="region of interest" description="Disordered" evidence="1">
    <location>
        <begin position="100"/>
        <end position="120"/>
    </location>
</feature>
<dbReference type="KEGG" id="ssm:Spirs_3048"/>
<dbReference type="EMBL" id="CP002116">
    <property type="protein sequence ID" value="ADK82149.1"/>
    <property type="molecule type" value="Genomic_DNA"/>
</dbReference>
<dbReference type="eggNOG" id="ENOG50348SD">
    <property type="taxonomic scope" value="Bacteria"/>
</dbReference>
<proteinExistence type="predicted"/>
<dbReference type="HOGENOM" id="CLU_1377588_0_0_12"/>
<sequence>MQREELYQVVDAILNHASLAELEVIEKAIERRRGADGDGLFGFAPGRLAEEMATGMNEQLAGSREMIRKTVVEFVEKMIRSEAPELTERQIEELMAAWMPHSSASSQREKASPRKAADKGNRIPSQMLETMVRQFVDYSLGLMDSRQVRSLEKEMGQWQKRYWEHFPSDIQELIALFIKGAIDQEEFERSLAEYLGG</sequence>